<dbReference type="GO" id="GO:0032259">
    <property type="term" value="P:methylation"/>
    <property type="evidence" value="ECO:0007669"/>
    <property type="project" value="UniProtKB-KW"/>
</dbReference>
<accession>A0AAW5KI16</accession>
<dbReference type="Pfam" id="PF02574">
    <property type="entry name" value="S-methyl_trans"/>
    <property type="match status" value="1"/>
</dbReference>
<protein>
    <submittedName>
        <fullName evidence="4">Homocysteine S-methyltransferase family protein</fullName>
    </submittedName>
</protein>
<dbReference type="InterPro" id="IPR036589">
    <property type="entry name" value="HCY_dom_sf"/>
</dbReference>
<comment type="caution">
    <text evidence="4">The sequence shown here is derived from an EMBL/GenBank/DDBJ whole genome shotgun (WGS) entry which is preliminary data.</text>
</comment>
<dbReference type="InterPro" id="IPR003726">
    <property type="entry name" value="HCY_dom"/>
</dbReference>
<evidence type="ECO:0000313" key="5">
    <source>
        <dbReference type="Proteomes" id="UP001205063"/>
    </source>
</evidence>
<evidence type="ECO:0000256" key="1">
    <source>
        <dbReference type="ARBA" id="ARBA00022603"/>
    </source>
</evidence>
<name>A0AAW5KI16_9FIRM</name>
<dbReference type="AlphaFoldDB" id="A0AAW5KI16"/>
<dbReference type="PANTHER" id="PTHR11103">
    <property type="entry name" value="SLR1189 PROTEIN"/>
    <property type="match status" value="1"/>
</dbReference>
<dbReference type="PANTHER" id="PTHR11103:SF18">
    <property type="entry name" value="SLR1189 PROTEIN"/>
    <property type="match status" value="1"/>
</dbReference>
<dbReference type="EMBL" id="JANGAB010000527">
    <property type="protein sequence ID" value="MCQ4950986.1"/>
    <property type="molecule type" value="Genomic_DNA"/>
</dbReference>
<gene>
    <name evidence="4" type="ORF">NE646_15325</name>
</gene>
<feature type="non-terminal residue" evidence="4">
    <location>
        <position position="1"/>
    </location>
</feature>
<evidence type="ECO:0000256" key="2">
    <source>
        <dbReference type="ARBA" id="ARBA00022679"/>
    </source>
</evidence>
<dbReference type="Gene3D" id="3.20.20.330">
    <property type="entry name" value="Homocysteine-binding-like domain"/>
    <property type="match status" value="1"/>
</dbReference>
<dbReference type="GO" id="GO:0008168">
    <property type="term" value="F:methyltransferase activity"/>
    <property type="evidence" value="ECO:0007669"/>
    <property type="project" value="UniProtKB-KW"/>
</dbReference>
<keyword evidence="2" id="KW-0808">Transferase</keyword>
<dbReference type="RefSeq" id="WP_256137042.1">
    <property type="nucleotide sequence ID" value="NZ_JANGAB010000527.1"/>
</dbReference>
<keyword evidence="1" id="KW-0489">Methyltransferase</keyword>
<evidence type="ECO:0000259" key="3">
    <source>
        <dbReference type="Pfam" id="PF02574"/>
    </source>
</evidence>
<evidence type="ECO:0000313" key="4">
    <source>
        <dbReference type="EMBL" id="MCQ4950986.1"/>
    </source>
</evidence>
<feature type="non-terminal residue" evidence="4">
    <location>
        <position position="96"/>
    </location>
</feature>
<proteinExistence type="predicted"/>
<reference evidence="4" key="1">
    <citation type="submission" date="2022-06" db="EMBL/GenBank/DDBJ databases">
        <title>Isolation of gut microbiota from human fecal samples.</title>
        <authorList>
            <person name="Pamer E.G."/>
            <person name="Barat B."/>
            <person name="Waligurski E."/>
            <person name="Medina S."/>
            <person name="Paddock L."/>
            <person name="Mostad J."/>
        </authorList>
    </citation>
    <scope>NUCLEOTIDE SEQUENCE</scope>
    <source>
        <strain evidence="4">DFI.7.96</strain>
    </source>
</reference>
<organism evidence="4 5">
    <name type="scientific">Bittarella massiliensis</name>
    <name type="common">ex Durand et al. 2017</name>
    <dbReference type="NCBI Taxonomy" id="1720313"/>
    <lineage>
        <taxon>Bacteria</taxon>
        <taxon>Bacillati</taxon>
        <taxon>Bacillota</taxon>
        <taxon>Clostridia</taxon>
        <taxon>Eubacteriales</taxon>
        <taxon>Oscillospiraceae</taxon>
        <taxon>Bittarella (ex Durand et al. 2017)</taxon>
    </lineage>
</organism>
<dbReference type="SUPFAM" id="SSF82282">
    <property type="entry name" value="Homocysteine S-methyltransferase"/>
    <property type="match status" value="1"/>
</dbReference>
<sequence>SGSLPFEEAVDLFRQQVRAGAAAGADLVVVETMTDLLKAKAAVLAAKEVCDLPVWVSMTFEKGGHTFTGVSIPAMALTLEGLGAQRAVDAQRLHPQ</sequence>
<dbReference type="Proteomes" id="UP001205063">
    <property type="component" value="Unassembled WGS sequence"/>
</dbReference>
<feature type="domain" description="Hcy-binding" evidence="3">
    <location>
        <begin position="4"/>
        <end position="82"/>
    </location>
</feature>